<dbReference type="InterPro" id="IPR036116">
    <property type="entry name" value="FN3_sf"/>
</dbReference>
<dbReference type="InterPro" id="IPR003961">
    <property type="entry name" value="FN3_dom"/>
</dbReference>
<feature type="domain" description="Fibronectin type-III" evidence="1">
    <location>
        <begin position="180"/>
        <end position="271"/>
    </location>
</feature>
<proteinExistence type="predicted"/>
<evidence type="ECO:0000259" key="1">
    <source>
        <dbReference type="PROSITE" id="PS50853"/>
    </source>
</evidence>
<dbReference type="InterPro" id="IPR036439">
    <property type="entry name" value="Dockerin_dom_sf"/>
</dbReference>
<gene>
    <name evidence="2" type="ORF">HGMM_F03C06C19</name>
</gene>
<dbReference type="InterPro" id="IPR018247">
    <property type="entry name" value="EF_Hand_1_Ca_BS"/>
</dbReference>
<dbReference type="Gene3D" id="2.60.40.10">
    <property type="entry name" value="Immunoglobulins"/>
    <property type="match status" value="1"/>
</dbReference>
<protein>
    <submittedName>
        <fullName evidence="2">Fibronectin type III domain protein</fullName>
    </submittedName>
</protein>
<dbReference type="PROSITE" id="PS00018">
    <property type="entry name" value="EF_HAND_1"/>
    <property type="match status" value="2"/>
</dbReference>
<reference evidence="2" key="2">
    <citation type="journal article" date="2012" name="PLoS ONE">
        <title>A Deeply Branching Thermophilic Bacterium with an Ancient Acetyl-CoA Pathway Dominates a Subsurface Ecosystem.</title>
        <authorList>
            <person name="Takami H."/>
            <person name="Noguchi H."/>
            <person name="Takaki Y."/>
            <person name="Uchiyama I."/>
            <person name="Toyoda A."/>
            <person name="Nishi S."/>
            <person name="Chee G.-J."/>
            <person name="Arai W."/>
            <person name="Nunoura T."/>
            <person name="Itoh T."/>
            <person name="Hattori M."/>
            <person name="Takai K."/>
        </authorList>
    </citation>
    <scope>NUCLEOTIDE SEQUENCE</scope>
</reference>
<dbReference type="AlphaFoldDB" id="H5S9H8"/>
<evidence type="ECO:0000313" key="2">
    <source>
        <dbReference type="EMBL" id="BAL52814.1"/>
    </source>
</evidence>
<dbReference type="SUPFAM" id="SSF63446">
    <property type="entry name" value="Type I dockerin domain"/>
    <property type="match status" value="1"/>
</dbReference>
<reference evidence="2" key="1">
    <citation type="journal article" date="2005" name="Environ. Microbiol.">
        <title>Genetic and functional properties of uncultivated thermophilic crenarchaeotes from a subsurface gold mine as revealed by analysis of genome fragments.</title>
        <authorList>
            <person name="Nunoura T."/>
            <person name="Hirayama H."/>
            <person name="Takami H."/>
            <person name="Oida H."/>
            <person name="Nishi S."/>
            <person name="Shimamura S."/>
            <person name="Suzuki Y."/>
            <person name="Inagaki F."/>
            <person name="Takai K."/>
            <person name="Nealson K.H."/>
            <person name="Horikoshi K."/>
        </authorList>
    </citation>
    <scope>NUCLEOTIDE SEQUENCE</scope>
</reference>
<accession>H5S9H8</accession>
<dbReference type="GO" id="GO:0000272">
    <property type="term" value="P:polysaccharide catabolic process"/>
    <property type="evidence" value="ECO:0007669"/>
    <property type="project" value="InterPro"/>
</dbReference>
<dbReference type="CDD" id="cd14254">
    <property type="entry name" value="Dockerin_II"/>
    <property type="match status" value="1"/>
</dbReference>
<organism evidence="2">
    <name type="scientific">uncultured prokaryote</name>
    <dbReference type="NCBI Taxonomy" id="198431"/>
    <lineage>
        <taxon>unclassified sequences</taxon>
        <taxon>environmental samples</taxon>
    </lineage>
</organism>
<dbReference type="CDD" id="cd00063">
    <property type="entry name" value="FN3"/>
    <property type="match status" value="1"/>
</dbReference>
<dbReference type="PROSITE" id="PS50853">
    <property type="entry name" value="FN3"/>
    <property type="match status" value="1"/>
</dbReference>
<dbReference type="InterPro" id="IPR013783">
    <property type="entry name" value="Ig-like_fold"/>
</dbReference>
<dbReference type="Gene3D" id="1.10.1330.10">
    <property type="entry name" value="Dockerin domain"/>
    <property type="match status" value="1"/>
</dbReference>
<dbReference type="EMBL" id="AP011640">
    <property type="protein sequence ID" value="BAL52814.1"/>
    <property type="molecule type" value="Genomic_DNA"/>
</dbReference>
<name>H5S9H8_9ZZZZ</name>
<dbReference type="SUPFAM" id="SSF49265">
    <property type="entry name" value="Fibronectin type III"/>
    <property type="match status" value="1"/>
</dbReference>
<sequence>MRTVRWLWAVGLVAWTLGVSLAQIPTLVLVNGDVNGDNVVDDTDLLAVMFAMGQSCPSGCPEDLNGDGVVDDTDLLIVMFNAGTEGAPAFAGTVQTPQGAFSTVIALRLGDWVGSAQAVKVQLKPVGSEGDASVPIYEWTFSVGGSDTQVELTNLPVGVYTVRAFPAVAGRWLRTNGTIITEVPWIFAVPTGADKVTVYWDPVPGATGYRVRWGTASGVYPNTLVVATTPPYRVNIEGLTSEQEYYFVVEAAYNGLWGPPSDEDSAVPHAGAIPWDTEDVNRIIPAIRSAIGINDGDINALSPDGWYYSEVNRVRTREKALYLLSPNASEAVTNDGRVLQPMPQRRERHPQCTHTGPYRRVRTLESLNATRAMGEFYLPPRRNPSANVFYFDLPQSMWAPTGADGTRDTPHIYFGMNYQAQGGQEVDIEGILALHPAGRGHYNPQTGSEEGKTPGSAPPNFDRWLIMLNIPKQNGGRSYLAIGEPLSYGVNGAEAPYGFVVWMMFGTEGTDDKLVSVHVHAWKYLIEDRWSDPPSYKQVVVGCAYRRAPVPPPGGGARMRRNITIAQREEAVRDSGGWKRTGSFFLKCGVGHAPLFAQEDLQEISVYLEPGGWQNWINDVSETPVNCPPTGVITVEQPVQQWYREVVSIDLRRR</sequence>